<keyword evidence="11" id="KW-0812">Transmembrane</keyword>
<dbReference type="Proteomes" id="UP000777482">
    <property type="component" value="Unassembled WGS sequence"/>
</dbReference>
<feature type="region of interest" description="Disordered" evidence="10">
    <location>
        <begin position="370"/>
        <end position="411"/>
    </location>
</feature>
<evidence type="ECO:0000313" key="14">
    <source>
        <dbReference type="Proteomes" id="UP000777482"/>
    </source>
</evidence>
<evidence type="ECO:0000256" key="10">
    <source>
        <dbReference type="SAM" id="MobiDB-lite"/>
    </source>
</evidence>
<evidence type="ECO:0000256" key="8">
    <source>
        <dbReference type="ARBA" id="ARBA00031195"/>
    </source>
</evidence>
<feature type="domain" description="Phospholipase/carboxylesterase/thioesterase" evidence="12">
    <location>
        <begin position="151"/>
        <end position="358"/>
    </location>
</feature>
<dbReference type="Pfam" id="PF02230">
    <property type="entry name" value="Abhydrolase_2"/>
    <property type="match status" value="1"/>
</dbReference>
<reference evidence="13 14" key="1">
    <citation type="submission" date="2020-11" db="EMBL/GenBank/DDBJ databases">
        <title>Kefir isolates.</title>
        <authorList>
            <person name="Marcisauskas S."/>
            <person name="Kim Y."/>
            <person name="Blasche S."/>
        </authorList>
    </citation>
    <scope>NUCLEOTIDE SEQUENCE [LARGE SCALE GENOMIC DNA]</scope>
    <source>
        <strain evidence="13 14">KR</strain>
    </source>
</reference>
<evidence type="ECO:0000256" key="3">
    <source>
        <dbReference type="ARBA" id="ARBA00014923"/>
    </source>
</evidence>
<dbReference type="PANTHER" id="PTHR10655:SF17">
    <property type="entry name" value="LYSOPHOSPHOLIPASE-LIKE PROTEIN 1"/>
    <property type="match status" value="1"/>
</dbReference>
<dbReference type="InterPro" id="IPR029058">
    <property type="entry name" value="AB_hydrolase_fold"/>
</dbReference>
<comment type="similarity">
    <text evidence="1">Belongs to the AB hydrolase superfamily. AB hydrolase 2 family.</text>
</comment>
<organism evidence="13 14">
    <name type="scientific">Rhodotorula mucilaginosa</name>
    <name type="common">Yeast</name>
    <name type="synonym">Rhodotorula rubra</name>
    <dbReference type="NCBI Taxonomy" id="5537"/>
    <lineage>
        <taxon>Eukaryota</taxon>
        <taxon>Fungi</taxon>
        <taxon>Dikarya</taxon>
        <taxon>Basidiomycota</taxon>
        <taxon>Pucciniomycotina</taxon>
        <taxon>Microbotryomycetes</taxon>
        <taxon>Sporidiobolales</taxon>
        <taxon>Sporidiobolaceae</taxon>
        <taxon>Rhodotorula</taxon>
    </lineage>
</organism>
<keyword evidence="6" id="KW-0276">Fatty acid metabolism</keyword>
<evidence type="ECO:0000256" key="11">
    <source>
        <dbReference type="SAM" id="Phobius"/>
    </source>
</evidence>
<dbReference type="InterPro" id="IPR003140">
    <property type="entry name" value="PLipase/COase/thioEstase"/>
</dbReference>
<sequence>MADSPAVADHIPLLNRSLPPTPAPDASDATAYDSGDADGARQRLLRSELDEHDKDGDEEHALPPLPLLNGRKARRRLIGRIRIALILAVFLAVVAALVFLFLPALGALWSSLNPWASRPTRPEERFFDPPSRPLDPEKIWRQEAIDGDDYTVTAIVIHGLGDFGNGAPFVWEMPVQFPYVRWVAPTADQMNVTVNKYELGNAWFDMESFPDVYYHEDVEGYVHSQQQLNLLIDEERARMVELGKEPRIVVMGFSQGGVMSLLLSLTAPADRIEAAIVFSTYLPMMDRASEWVGSDSQHTPILWMHGKDDIYLTEPNAELGVSKLLKPPINHSLLQYRTINNLGHTFTDDEVLEATDWLKQYVGRVKGTLDPIETVGDRQPVGDEQPEEQEGEVEEAQGESADVAADPEGTP</sequence>
<dbReference type="PANTHER" id="PTHR10655">
    <property type="entry name" value="LYSOPHOSPHOLIPASE-RELATED"/>
    <property type="match status" value="1"/>
</dbReference>
<gene>
    <name evidence="13" type="ORF">C6P46_001192</name>
</gene>
<evidence type="ECO:0000256" key="9">
    <source>
        <dbReference type="ARBA" id="ARBA00047337"/>
    </source>
</evidence>
<accession>A0A9P7B8V9</accession>
<feature type="transmembrane region" description="Helical" evidence="11">
    <location>
        <begin position="81"/>
        <end position="109"/>
    </location>
</feature>
<evidence type="ECO:0000256" key="2">
    <source>
        <dbReference type="ARBA" id="ARBA00012423"/>
    </source>
</evidence>
<dbReference type="Gene3D" id="3.40.50.1820">
    <property type="entry name" value="alpha/beta hydrolase"/>
    <property type="match status" value="1"/>
</dbReference>
<keyword evidence="6" id="KW-0443">Lipid metabolism</keyword>
<comment type="caution">
    <text evidence="13">The sequence shown here is derived from an EMBL/GenBank/DDBJ whole genome shotgun (WGS) entry which is preliminary data.</text>
</comment>
<feature type="compositionally biased region" description="Acidic residues" evidence="10">
    <location>
        <begin position="384"/>
        <end position="397"/>
    </location>
</feature>
<keyword evidence="5" id="KW-0378">Hydrolase</keyword>
<dbReference type="AlphaFoldDB" id="A0A9P7B8V9"/>
<protein>
    <recommendedName>
        <fullName evidence="3">Acyl-protein thioesterase 1</fullName>
        <ecNumber evidence="2">3.1.2.22</ecNumber>
    </recommendedName>
    <alternativeName>
        <fullName evidence="8">Palmitoyl-protein hydrolase</fullName>
    </alternativeName>
</protein>
<evidence type="ECO:0000259" key="12">
    <source>
        <dbReference type="Pfam" id="PF02230"/>
    </source>
</evidence>
<evidence type="ECO:0000256" key="4">
    <source>
        <dbReference type="ARBA" id="ARBA00022487"/>
    </source>
</evidence>
<evidence type="ECO:0000256" key="5">
    <source>
        <dbReference type="ARBA" id="ARBA00022801"/>
    </source>
</evidence>
<keyword evidence="11" id="KW-1133">Transmembrane helix</keyword>
<evidence type="ECO:0000313" key="13">
    <source>
        <dbReference type="EMBL" id="KAG0664596.1"/>
    </source>
</evidence>
<comment type="catalytic activity">
    <reaction evidence="9">
        <text>S-hexadecanoyl-L-cysteinyl-[protein] + H2O = L-cysteinyl-[protein] + hexadecanoate + H(+)</text>
        <dbReference type="Rhea" id="RHEA:19233"/>
        <dbReference type="Rhea" id="RHEA-COMP:10131"/>
        <dbReference type="Rhea" id="RHEA-COMP:11032"/>
        <dbReference type="ChEBI" id="CHEBI:7896"/>
        <dbReference type="ChEBI" id="CHEBI:15377"/>
        <dbReference type="ChEBI" id="CHEBI:15378"/>
        <dbReference type="ChEBI" id="CHEBI:29950"/>
        <dbReference type="ChEBI" id="CHEBI:74151"/>
        <dbReference type="EC" id="3.1.2.22"/>
    </reaction>
</comment>
<feature type="region of interest" description="Disordered" evidence="10">
    <location>
        <begin position="1"/>
        <end position="42"/>
    </location>
</feature>
<dbReference type="SUPFAM" id="SSF53474">
    <property type="entry name" value="alpha/beta-Hydrolases"/>
    <property type="match status" value="1"/>
</dbReference>
<keyword evidence="4" id="KW-0719">Serine esterase</keyword>
<dbReference type="EMBL" id="PUHQ01000013">
    <property type="protein sequence ID" value="KAG0664596.1"/>
    <property type="molecule type" value="Genomic_DNA"/>
</dbReference>
<proteinExistence type="inferred from homology"/>
<keyword evidence="11" id="KW-0472">Membrane</keyword>
<dbReference type="GO" id="GO:0052689">
    <property type="term" value="F:carboxylic ester hydrolase activity"/>
    <property type="evidence" value="ECO:0007669"/>
    <property type="project" value="UniProtKB-KW"/>
</dbReference>
<name>A0A9P7B8V9_RHOMI</name>
<dbReference type="EC" id="3.1.2.22" evidence="2"/>
<evidence type="ECO:0000256" key="1">
    <source>
        <dbReference type="ARBA" id="ARBA00006499"/>
    </source>
</evidence>
<keyword evidence="14" id="KW-1185">Reference proteome</keyword>
<comment type="function">
    <text evidence="7">Hydrolyzes fatty acids from S-acylated cysteine residues in proteins with a strong preference for palmitoylated G-alpha proteins over other acyl substrates. Mediates the deacylation of G-alpha proteins such as GPA1 in vivo, but has weak or no activity toward palmitoylated Ras proteins. Has weak lysophospholipase activity in vitro; however such activity may not exist in vivo.</text>
</comment>
<dbReference type="GO" id="GO:0006631">
    <property type="term" value="P:fatty acid metabolic process"/>
    <property type="evidence" value="ECO:0007669"/>
    <property type="project" value="UniProtKB-KW"/>
</dbReference>
<dbReference type="GO" id="GO:0008474">
    <property type="term" value="F:palmitoyl-(protein) hydrolase activity"/>
    <property type="evidence" value="ECO:0007669"/>
    <property type="project" value="UniProtKB-EC"/>
</dbReference>
<dbReference type="OrthoDB" id="2418081at2759"/>
<evidence type="ECO:0000256" key="7">
    <source>
        <dbReference type="ARBA" id="ARBA00029392"/>
    </source>
</evidence>
<evidence type="ECO:0000256" key="6">
    <source>
        <dbReference type="ARBA" id="ARBA00022832"/>
    </source>
</evidence>
<dbReference type="GO" id="GO:0005737">
    <property type="term" value="C:cytoplasm"/>
    <property type="evidence" value="ECO:0007669"/>
    <property type="project" value="TreeGrafter"/>
</dbReference>
<dbReference type="InterPro" id="IPR050565">
    <property type="entry name" value="LYPA1-2/EST-like"/>
</dbReference>